<evidence type="ECO:0000313" key="10">
    <source>
        <dbReference type="Proteomes" id="UP000694523"/>
    </source>
</evidence>
<feature type="domain" description="CCHC-type" evidence="8">
    <location>
        <begin position="15"/>
        <end position="30"/>
    </location>
</feature>
<keyword evidence="1" id="KW-0479">Metal-binding</keyword>
<feature type="region of interest" description="Disordered" evidence="7">
    <location>
        <begin position="53"/>
        <end position="120"/>
    </location>
</feature>
<comment type="function">
    <text evidence="4">Possible splicing regulator involved in the control of cellular survival.</text>
</comment>
<proteinExistence type="predicted"/>
<reference evidence="9" key="2">
    <citation type="submission" date="2025-09" db="UniProtKB">
        <authorList>
            <consortium name="Ensembl"/>
        </authorList>
    </citation>
    <scope>IDENTIFICATION</scope>
</reference>
<feature type="compositionally biased region" description="Basic residues" evidence="7">
    <location>
        <begin position="93"/>
        <end position="103"/>
    </location>
</feature>
<reference evidence="9" key="1">
    <citation type="submission" date="2025-08" db="UniProtKB">
        <authorList>
            <consortium name="Ensembl"/>
        </authorList>
    </citation>
    <scope>IDENTIFICATION</scope>
</reference>
<evidence type="ECO:0000259" key="8">
    <source>
        <dbReference type="PROSITE" id="PS50158"/>
    </source>
</evidence>
<dbReference type="Pfam" id="PF13917">
    <property type="entry name" value="zf-CCHC_3"/>
    <property type="match status" value="1"/>
</dbReference>
<keyword evidence="2 6" id="KW-0863">Zinc-finger</keyword>
<keyword evidence="3" id="KW-0862">Zinc</keyword>
<dbReference type="AlphaFoldDB" id="A0A8C6S8B1"/>
<keyword evidence="10" id="KW-1185">Reference proteome</keyword>
<accession>A0A8C6S8B1</accession>
<dbReference type="PANTHER" id="PTHR31437">
    <property type="entry name" value="SREK1IP1 FAMILY MEMBER"/>
    <property type="match status" value="1"/>
</dbReference>
<dbReference type="GO" id="GO:0008270">
    <property type="term" value="F:zinc ion binding"/>
    <property type="evidence" value="ECO:0007669"/>
    <property type="project" value="UniProtKB-KW"/>
</dbReference>
<evidence type="ECO:0000256" key="2">
    <source>
        <dbReference type="ARBA" id="ARBA00022771"/>
    </source>
</evidence>
<evidence type="ECO:0000256" key="7">
    <source>
        <dbReference type="SAM" id="MobiDB-lite"/>
    </source>
</evidence>
<evidence type="ECO:0000313" key="9">
    <source>
        <dbReference type="Ensembl" id="ENSNMLP00000001458.1"/>
    </source>
</evidence>
<dbReference type="PROSITE" id="PS50158">
    <property type="entry name" value="ZF_CCHC"/>
    <property type="match status" value="1"/>
</dbReference>
<evidence type="ECO:0000256" key="1">
    <source>
        <dbReference type="ARBA" id="ARBA00022723"/>
    </source>
</evidence>
<evidence type="ECO:0000256" key="6">
    <source>
        <dbReference type="PROSITE-ProRule" id="PRU00047"/>
    </source>
</evidence>
<organism evidence="9 10">
    <name type="scientific">Neogobius melanostomus</name>
    <name type="common">round goby</name>
    <dbReference type="NCBI Taxonomy" id="47308"/>
    <lineage>
        <taxon>Eukaryota</taxon>
        <taxon>Metazoa</taxon>
        <taxon>Chordata</taxon>
        <taxon>Craniata</taxon>
        <taxon>Vertebrata</taxon>
        <taxon>Euteleostomi</taxon>
        <taxon>Actinopterygii</taxon>
        <taxon>Neopterygii</taxon>
        <taxon>Teleostei</taxon>
        <taxon>Neoteleostei</taxon>
        <taxon>Acanthomorphata</taxon>
        <taxon>Gobiaria</taxon>
        <taxon>Gobiiformes</taxon>
        <taxon>Gobioidei</taxon>
        <taxon>Gobiidae</taxon>
        <taxon>Benthophilinae</taxon>
        <taxon>Neogobiini</taxon>
        <taxon>Neogobius</taxon>
    </lineage>
</organism>
<sequence>MAVPGPNKDHIRAGCKKCGYPGHLTFECRNFIRVDPQKTLFWTLAAPAQRKVKTMSQSSSMRSCVKLPMTERQGTNARRARTARQGKDPLQQVKRRRQRRKGRNTGPARPLTAISNPRRR</sequence>
<protein>
    <recommendedName>
        <fullName evidence="5">Protein SREK1IP1</fullName>
    </recommendedName>
</protein>
<evidence type="ECO:0000256" key="3">
    <source>
        <dbReference type="ARBA" id="ARBA00022833"/>
    </source>
</evidence>
<dbReference type="Proteomes" id="UP000694523">
    <property type="component" value="Unplaced"/>
</dbReference>
<dbReference type="Ensembl" id="ENSNMLT00000001675.1">
    <property type="protein sequence ID" value="ENSNMLP00000001458.1"/>
    <property type="gene ID" value="ENSNMLG00000001099.1"/>
</dbReference>
<dbReference type="GO" id="GO:0003676">
    <property type="term" value="F:nucleic acid binding"/>
    <property type="evidence" value="ECO:0007669"/>
    <property type="project" value="InterPro"/>
</dbReference>
<evidence type="ECO:0000256" key="4">
    <source>
        <dbReference type="ARBA" id="ARBA00037746"/>
    </source>
</evidence>
<dbReference type="InterPro" id="IPR001878">
    <property type="entry name" value="Znf_CCHC"/>
</dbReference>
<evidence type="ECO:0000256" key="5">
    <source>
        <dbReference type="ARBA" id="ARBA00039180"/>
    </source>
</evidence>
<dbReference type="PANTHER" id="PTHR31437:SF1">
    <property type="entry name" value="PROTEIN SREK1IP1"/>
    <property type="match status" value="1"/>
</dbReference>
<name>A0A8C6S8B1_9GOBI</name>